<gene>
    <name evidence="5" type="ORF">CCR75_007110</name>
</gene>
<dbReference type="GO" id="GO:0003677">
    <property type="term" value="F:DNA binding"/>
    <property type="evidence" value="ECO:0007669"/>
    <property type="project" value="InterPro"/>
</dbReference>
<dbReference type="PANTHER" id="PTHR11472:SF34">
    <property type="entry name" value="REGULATOR OF TELOMERE ELONGATION HELICASE 1"/>
    <property type="match status" value="1"/>
</dbReference>
<comment type="caution">
    <text evidence="5">The sequence shown here is derived from an EMBL/GenBank/DDBJ whole genome shotgun (WGS) entry which is preliminary data.</text>
</comment>
<proteinExistence type="predicted"/>
<dbReference type="SUPFAM" id="SSF52540">
    <property type="entry name" value="P-loop containing nucleoside triphosphate hydrolases"/>
    <property type="match status" value="1"/>
</dbReference>
<dbReference type="InterPro" id="IPR027417">
    <property type="entry name" value="P-loop_NTPase"/>
</dbReference>
<dbReference type="InterPro" id="IPR006554">
    <property type="entry name" value="Helicase-like_DEXD_c2"/>
</dbReference>
<dbReference type="KEGG" id="blac:94350845"/>
<dbReference type="SMART" id="SM00488">
    <property type="entry name" value="DEXDc2"/>
    <property type="match status" value="1"/>
</dbReference>
<evidence type="ECO:0000259" key="4">
    <source>
        <dbReference type="PROSITE" id="PS51193"/>
    </source>
</evidence>
<keyword evidence="1" id="KW-0547">Nucleotide-binding</keyword>
<dbReference type="GO" id="GO:0070182">
    <property type="term" value="F:DNA polymerase binding"/>
    <property type="evidence" value="ECO:0007669"/>
    <property type="project" value="TreeGrafter"/>
</dbReference>
<name>A0A976IKA5_BRELC</name>
<protein>
    <recommendedName>
        <fullName evidence="4">Helicase ATP-binding domain-containing protein</fullName>
    </recommendedName>
</protein>
<evidence type="ECO:0000313" key="5">
    <source>
        <dbReference type="EMBL" id="TDH73356.1"/>
    </source>
</evidence>
<dbReference type="RefSeq" id="XP_067822854.1">
    <property type="nucleotide sequence ID" value="XM_067965174.1"/>
</dbReference>
<dbReference type="GO" id="GO:0016818">
    <property type="term" value="F:hydrolase activity, acting on acid anhydrides, in phosphorus-containing anhydrides"/>
    <property type="evidence" value="ECO:0007669"/>
    <property type="project" value="InterPro"/>
</dbReference>
<dbReference type="EMBL" id="SHOA02000001">
    <property type="protein sequence ID" value="TDH73356.1"/>
    <property type="molecule type" value="Genomic_DNA"/>
</dbReference>
<dbReference type="Proteomes" id="UP000294530">
    <property type="component" value="Unassembled WGS sequence"/>
</dbReference>
<dbReference type="GO" id="GO:0090657">
    <property type="term" value="P:telomeric loop disassembly"/>
    <property type="evidence" value="ECO:0007669"/>
    <property type="project" value="TreeGrafter"/>
</dbReference>
<dbReference type="GeneID" id="94350845"/>
<dbReference type="InterPro" id="IPR010614">
    <property type="entry name" value="RAD3-like_helicase_DEAD"/>
</dbReference>
<dbReference type="InterPro" id="IPR014013">
    <property type="entry name" value="Helic_SF1/SF2_ATP-bd_DinG/Rad3"/>
</dbReference>
<sequence>MVSLDVCGIPVEFPFPPYDSQIIYMEKVLLALMSKQNAILESPTGTGKTLCLLCATLAWRRELQKKLRASNLSLTKRPSTLLAYEGYEIDKENETQQLPRIIYSSRTHSQLKQVVQELKNTSYSPQVAVLGSREYLCVNDKVSKLRGTMQNLACRSTCKDRRCMYKLGFDSYVKRSTKQIQPPMDIEELVTTMKKKSVCPFFLSRNMLQDAEIVFVPYNYLIDPLARRSIGISIMNSILIFDEAHNVESIASEAASYALSSNDISGCISEIDTFTRALRNNTIQLNAESSLNLEA</sequence>
<reference evidence="5 6" key="1">
    <citation type="journal article" date="2021" name="Genome Biol.">
        <title>AFLAP: assembly-free linkage analysis pipeline using k-mers from genome sequencing data.</title>
        <authorList>
            <person name="Fletcher K."/>
            <person name="Zhang L."/>
            <person name="Gil J."/>
            <person name="Han R."/>
            <person name="Cavanaugh K."/>
            <person name="Michelmore R."/>
        </authorList>
    </citation>
    <scope>NUCLEOTIDE SEQUENCE [LARGE SCALE GENOMIC DNA]</scope>
    <source>
        <strain evidence="5 6">SF5</strain>
    </source>
</reference>
<dbReference type="GO" id="GO:1904430">
    <property type="term" value="P:negative regulation of t-circle formation"/>
    <property type="evidence" value="ECO:0007669"/>
    <property type="project" value="TreeGrafter"/>
</dbReference>
<dbReference type="OrthoDB" id="19182at2759"/>
<dbReference type="PROSITE" id="PS51193">
    <property type="entry name" value="HELICASE_ATP_BIND_2"/>
    <property type="match status" value="1"/>
</dbReference>
<evidence type="ECO:0000256" key="1">
    <source>
        <dbReference type="ARBA" id="ARBA00022741"/>
    </source>
</evidence>
<dbReference type="PANTHER" id="PTHR11472">
    <property type="entry name" value="DNA REPAIR DEAD HELICASE RAD3/XP-D SUBFAMILY MEMBER"/>
    <property type="match status" value="1"/>
</dbReference>
<dbReference type="GO" id="GO:0045910">
    <property type="term" value="P:negative regulation of DNA recombination"/>
    <property type="evidence" value="ECO:0007669"/>
    <property type="project" value="TreeGrafter"/>
</dbReference>
<organism evidence="5 6">
    <name type="scientific">Bremia lactucae</name>
    <name type="common">Lettuce downy mildew</name>
    <dbReference type="NCBI Taxonomy" id="4779"/>
    <lineage>
        <taxon>Eukaryota</taxon>
        <taxon>Sar</taxon>
        <taxon>Stramenopiles</taxon>
        <taxon>Oomycota</taxon>
        <taxon>Peronosporomycetes</taxon>
        <taxon>Peronosporales</taxon>
        <taxon>Peronosporaceae</taxon>
        <taxon>Bremia</taxon>
    </lineage>
</organism>
<dbReference type="GO" id="GO:0010569">
    <property type="term" value="P:regulation of double-strand break repair via homologous recombination"/>
    <property type="evidence" value="ECO:0007669"/>
    <property type="project" value="TreeGrafter"/>
</dbReference>
<dbReference type="AlphaFoldDB" id="A0A976IKA5"/>
<accession>A0A976IKA5</accession>
<evidence type="ECO:0000256" key="3">
    <source>
        <dbReference type="ARBA" id="ARBA00022840"/>
    </source>
</evidence>
<evidence type="ECO:0000256" key="2">
    <source>
        <dbReference type="ARBA" id="ARBA00022801"/>
    </source>
</evidence>
<dbReference type="CDD" id="cd17970">
    <property type="entry name" value="DEAHc_FancJ"/>
    <property type="match status" value="1"/>
</dbReference>
<dbReference type="Pfam" id="PF06733">
    <property type="entry name" value="DEAD_2"/>
    <property type="match status" value="1"/>
</dbReference>
<evidence type="ECO:0000313" key="6">
    <source>
        <dbReference type="Proteomes" id="UP000294530"/>
    </source>
</evidence>
<keyword evidence="2" id="KW-0378">Hydrolase</keyword>
<feature type="domain" description="Helicase ATP-binding" evidence="4">
    <location>
        <begin position="7"/>
        <end position="289"/>
    </location>
</feature>
<dbReference type="GO" id="GO:0003678">
    <property type="term" value="F:DNA helicase activity"/>
    <property type="evidence" value="ECO:0007669"/>
    <property type="project" value="InterPro"/>
</dbReference>
<dbReference type="Gene3D" id="3.40.50.300">
    <property type="entry name" value="P-loop containing nucleotide triphosphate hydrolases"/>
    <property type="match status" value="1"/>
</dbReference>
<keyword evidence="6" id="KW-1185">Reference proteome</keyword>
<keyword evidence="3" id="KW-0067">ATP-binding</keyword>
<dbReference type="GO" id="GO:0005634">
    <property type="term" value="C:nucleus"/>
    <property type="evidence" value="ECO:0007669"/>
    <property type="project" value="TreeGrafter"/>
</dbReference>
<dbReference type="InterPro" id="IPR045028">
    <property type="entry name" value="DinG/Rad3-like"/>
</dbReference>
<dbReference type="GO" id="GO:0005524">
    <property type="term" value="F:ATP binding"/>
    <property type="evidence" value="ECO:0007669"/>
    <property type="project" value="UniProtKB-KW"/>
</dbReference>